<dbReference type="AlphaFoldDB" id="A0A8J6M6C5"/>
<dbReference type="Gene3D" id="1.10.10.2840">
    <property type="entry name" value="PucR C-terminal helix-turn-helix domain"/>
    <property type="match status" value="1"/>
</dbReference>
<dbReference type="InterPro" id="IPR009057">
    <property type="entry name" value="Homeodomain-like_sf"/>
</dbReference>
<organism evidence="4 5">
    <name type="scientific">Flintibacter hominis</name>
    <dbReference type="NCBI Taxonomy" id="2763048"/>
    <lineage>
        <taxon>Bacteria</taxon>
        <taxon>Bacillati</taxon>
        <taxon>Bacillota</taxon>
        <taxon>Clostridia</taxon>
        <taxon>Eubacteriales</taxon>
        <taxon>Flintibacter</taxon>
    </lineage>
</organism>
<proteinExistence type="inferred from homology"/>
<dbReference type="PANTHER" id="PTHR33744:SF15">
    <property type="entry name" value="CARBOHYDRATE DIACID REGULATOR"/>
    <property type="match status" value="1"/>
</dbReference>
<dbReference type="InterPro" id="IPR051448">
    <property type="entry name" value="CdaR-like_regulators"/>
</dbReference>
<reference evidence="4" key="1">
    <citation type="submission" date="2020-08" db="EMBL/GenBank/DDBJ databases">
        <title>Genome public.</title>
        <authorList>
            <person name="Liu C."/>
            <person name="Sun Q."/>
        </authorList>
    </citation>
    <scope>NUCLEOTIDE SEQUENCE</scope>
    <source>
        <strain evidence="4">NSJ-23</strain>
    </source>
</reference>
<feature type="domain" description="CdaR GGDEF-like" evidence="3">
    <location>
        <begin position="128"/>
        <end position="244"/>
    </location>
</feature>
<evidence type="ECO:0000313" key="5">
    <source>
        <dbReference type="Proteomes" id="UP000628736"/>
    </source>
</evidence>
<dbReference type="Proteomes" id="UP000628736">
    <property type="component" value="Unassembled WGS sequence"/>
</dbReference>
<comment type="similarity">
    <text evidence="1">Belongs to the CdaR family.</text>
</comment>
<dbReference type="InterPro" id="IPR041522">
    <property type="entry name" value="CdaR_GGDEF"/>
</dbReference>
<dbReference type="Pfam" id="PF17853">
    <property type="entry name" value="GGDEF_2"/>
    <property type="match status" value="1"/>
</dbReference>
<evidence type="ECO:0000259" key="3">
    <source>
        <dbReference type="Pfam" id="PF17853"/>
    </source>
</evidence>
<gene>
    <name evidence="4" type="ORF">H8S11_07245</name>
</gene>
<dbReference type="InterPro" id="IPR042070">
    <property type="entry name" value="PucR_C-HTH_sf"/>
</dbReference>
<comment type="caution">
    <text evidence="4">The sequence shown here is derived from an EMBL/GenBank/DDBJ whole genome shotgun (WGS) entry which is preliminary data.</text>
</comment>
<dbReference type="SUPFAM" id="SSF46689">
    <property type="entry name" value="Homeodomain-like"/>
    <property type="match status" value="1"/>
</dbReference>
<sequence length="363" mass="40184">MSSRMFQSVVLQMKDSVNRTVGVIDADGMVVACSELTCIGEHWSGAVVAVNGADSSIAYFEGKTFKPLAGWGAQFDYAAFVKGEDELAASLCAMAVVAFNGAKTYYEEKHDKATFVKNIISDNILLGDIYTQAKELHFVSEAPRAAFLVRQLGPADVTTIDVIQGLFPDKQTDFVISINETDVALIKQLPEGADARELQKIAKQIATAVTQELGIKVVIGIGTVVNHIRDLARAYKEAGVAIDVGKVFENEKTIINYENLGIGRLIYQLPTILCQMFLQEVFKKNPIDALDQETLLTINKFFENNLNVSETARKLFVHRNTLVYRLEKIKKLTGLDLREFDDAITFKVALMVKKYLISRGIES</sequence>
<feature type="domain" description="PucR C-terminal helix-turn-helix" evidence="2">
    <location>
        <begin position="296"/>
        <end position="351"/>
    </location>
</feature>
<dbReference type="InterPro" id="IPR025736">
    <property type="entry name" value="PucR_C-HTH_dom"/>
</dbReference>
<evidence type="ECO:0000259" key="2">
    <source>
        <dbReference type="Pfam" id="PF13556"/>
    </source>
</evidence>
<keyword evidence="5" id="KW-1185">Reference proteome</keyword>
<dbReference type="RefSeq" id="WP_147570636.1">
    <property type="nucleotide sequence ID" value="NZ_JACOPO010000004.1"/>
</dbReference>
<dbReference type="EMBL" id="JACOPO010000004">
    <property type="protein sequence ID" value="MBC5722604.1"/>
    <property type="molecule type" value="Genomic_DNA"/>
</dbReference>
<protein>
    <submittedName>
        <fullName evidence="4">Helix-turn-helix domain-containing protein</fullName>
    </submittedName>
</protein>
<evidence type="ECO:0000256" key="1">
    <source>
        <dbReference type="ARBA" id="ARBA00006754"/>
    </source>
</evidence>
<accession>A0A8J6M6C5</accession>
<name>A0A8J6M6C5_9FIRM</name>
<evidence type="ECO:0000313" key="4">
    <source>
        <dbReference type="EMBL" id="MBC5722604.1"/>
    </source>
</evidence>
<dbReference type="PANTHER" id="PTHR33744">
    <property type="entry name" value="CARBOHYDRATE DIACID REGULATOR"/>
    <property type="match status" value="1"/>
</dbReference>
<dbReference type="Pfam" id="PF13556">
    <property type="entry name" value="HTH_30"/>
    <property type="match status" value="1"/>
</dbReference>